<dbReference type="GO" id="GO:0042803">
    <property type="term" value="F:protein homodimerization activity"/>
    <property type="evidence" value="ECO:0007669"/>
    <property type="project" value="InterPro"/>
</dbReference>
<dbReference type="PROSITE" id="PS01071">
    <property type="entry name" value="GRPE"/>
    <property type="match status" value="1"/>
</dbReference>
<comment type="similarity">
    <text evidence="2 10 12">Belongs to the GrpE family.</text>
</comment>
<reference evidence="14" key="1">
    <citation type="submission" date="2022-07" db="EMBL/GenBank/DDBJ databases">
        <title>Alkalimarinus sp. nov., isolated from gut of a Alitta virens.</title>
        <authorList>
            <person name="Yang A.I."/>
            <person name="Shin N.-R."/>
        </authorList>
    </citation>
    <scope>NUCLEOTIDE SEQUENCE</scope>
    <source>
        <strain evidence="14">FA028</strain>
    </source>
</reference>
<evidence type="ECO:0000256" key="2">
    <source>
        <dbReference type="ARBA" id="ARBA00009054"/>
    </source>
</evidence>
<evidence type="ECO:0000256" key="12">
    <source>
        <dbReference type="RuleBase" id="RU004478"/>
    </source>
</evidence>
<dbReference type="GO" id="GO:0000774">
    <property type="term" value="F:adenyl-nucleotide exchange factor activity"/>
    <property type="evidence" value="ECO:0007669"/>
    <property type="project" value="InterPro"/>
</dbReference>
<gene>
    <name evidence="10 14" type="primary">grpE</name>
    <name evidence="14" type="ORF">NNL22_14500</name>
</gene>
<evidence type="ECO:0000256" key="4">
    <source>
        <dbReference type="ARBA" id="ARBA00022490"/>
    </source>
</evidence>
<dbReference type="InterPro" id="IPR013805">
    <property type="entry name" value="GrpE_CC"/>
</dbReference>
<feature type="region of interest" description="Disordered" evidence="13">
    <location>
        <begin position="1"/>
        <end position="47"/>
    </location>
</feature>
<dbReference type="KEGG" id="asem:NNL22_14500"/>
<evidence type="ECO:0000256" key="13">
    <source>
        <dbReference type="SAM" id="MobiDB-lite"/>
    </source>
</evidence>
<keyword evidence="6 10" id="KW-0143">Chaperone</keyword>
<name>A0A9E8HGG8_9ALTE</name>
<evidence type="ECO:0000256" key="7">
    <source>
        <dbReference type="ARBA" id="ARBA00053401"/>
    </source>
</evidence>
<accession>A0A9E8HGG8</accession>
<evidence type="ECO:0000256" key="3">
    <source>
        <dbReference type="ARBA" id="ARBA00011738"/>
    </source>
</evidence>
<evidence type="ECO:0000256" key="6">
    <source>
        <dbReference type="ARBA" id="ARBA00023186"/>
    </source>
</evidence>
<dbReference type="SUPFAM" id="SSF58014">
    <property type="entry name" value="Coiled-coil domain of nucleotide exchange factor GrpE"/>
    <property type="match status" value="1"/>
</dbReference>
<dbReference type="RefSeq" id="WP_251811179.1">
    <property type="nucleotide sequence ID" value="NZ_CP101527.1"/>
</dbReference>
<dbReference type="GO" id="GO:0051082">
    <property type="term" value="F:unfolded protein binding"/>
    <property type="evidence" value="ECO:0007669"/>
    <property type="project" value="TreeGrafter"/>
</dbReference>
<keyword evidence="15" id="KW-1185">Reference proteome</keyword>
<protein>
    <recommendedName>
        <fullName evidence="8 10">Protein GrpE</fullName>
    </recommendedName>
    <alternativeName>
        <fullName evidence="9 10">HSP-70 cofactor</fullName>
    </alternativeName>
</protein>
<comment type="subunit">
    <text evidence="3 10">Homodimer.</text>
</comment>
<dbReference type="GO" id="GO:0006457">
    <property type="term" value="P:protein folding"/>
    <property type="evidence" value="ECO:0007669"/>
    <property type="project" value="InterPro"/>
</dbReference>
<comment type="subcellular location">
    <subcellularLocation>
        <location evidence="1 10">Cytoplasm</location>
    </subcellularLocation>
</comment>
<evidence type="ECO:0000256" key="9">
    <source>
        <dbReference type="ARBA" id="ARBA00076414"/>
    </source>
</evidence>
<dbReference type="FunFam" id="2.30.22.10:FF:000001">
    <property type="entry name" value="Protein GrpE"/>
    <property type="match status" value="1"/>
</dbReference>
<evidence type="ECO:0000256" key="8">
    <source>
        <dbReference type="ARBA" id="ARBA00072274"/>
    </source>
</evidence>
<dbReference type="Gene3D" id="2.30.22.10">
    <property type="entry name" value="Head domain of nucleotide exchange factor GrpE"/>
    <property type="match status" value="1"/>
</dbReference>
<dbReference type="InterPro" id="IPR009012">
    <property type="entry name" value="GrpE_head"/>
</dbReference>
<evidence type="ECO:0000256" key="1">
    <source>
        <dbReference type="ARBA" id="ARBA00004496"/>
    </source>
</evidence>
<dbReference type="AlphaFoldDB" id="A0A9E8HGG8"/>
<evidence type="ECO:0000256" key="5">
    <source>
        <dbReference type="ARBA" id="ARBA00023016"/>
    </source>
</evidence>
<dbReference type="HAMAP" id="MF_01151">
    <property type="entry name" value="GrpE"/>
    <property type="match status" value="1"/>
</dbReference>
<evidence type="ECO:0000313" key="14">
    <source>
        <dbReference type="EMBL" id="UZW74220.1"/>
    </source>
</evidence>
<dbReference type="PRINTS" id="PR00773">
    <property type="entry name" value="GRPEPROTEIN"/>
</dbReference>
<dbReference type="NCBIfam" id="NF010737">
    <property type="entry name" value="PRK14139.1"/>
    <property type="match status" value="1"/>
</dbReference>
<dbReference type="Pfam" id="PF01025">
    <property type="entry name" value="GrpE"/>
    <property type="match status" value="1"/>
</dbReference>
<evidence type="ECO:0000256" key="10">
    <source>
        <dbReference type="HAMAP-Rule" id="MF_01151"/>
    </source>
</evidence>
<dbReference type="CDD" id="cd00446">
    <property type="entry name" value="GrpE"/>
    <property type="match status" value="1"/>
</dbReference>
<comment type="function">
    <text evidence="7 10 11">Participates actively in the response to hyperosmotic and heat shock by preventing the aggregation of stress-denatured proteins, in association with DnaK and GrpE. It is the nucleotide exchange factor for DnaK and may function as a thermosensor. Unfolded proteins bind initially to DnaJ; upon interaction with the DnaJ-bound protein, DnaK hydrolyzes its bound ATP, resulting in the formation of a stable complex. GrpE releases ADP from DnaK; ATP binding to DnaK triggers the release of the substrate protein, thus completing the reaction cycle. Several rounds of ATP-dependent interactions between DnaJ, DnaK and GrpE are required for fully efficient folding.</text>
</comment>
<dbReference type="InterPro" id="IPR000740">
    <property type="entry name" value="GrpE"/>
</dbReference>
<feature type="compositionally biased region" description="Basic and acidic residues" evidence="13">
    <location>
        <begin position="1"/>
        <end position="22"/>
    </location>
</feature>
<dbReference type="NCBIfam" id="NF010738">
    <property type="entry name" value="PRK14140.1"/>
    <property type="match status" value="1"/>
</dbReference>
<dbReference type="GO" id="GO:0051087">
    <property type="term" value="F:protein-folding chaperone binding"/>
    <property type="evidence" value="ECO:0007669"/>
    <property type="project" value="InterPro"/>
</dbReference>
<sequence length="207" mass="22685">MSVEEEKVDSNPEQTPHDHEVLETEMEQDVQSADSEGTEATPEGDKDWQKEALLLQEEISGLKDQALRATADAQNIRRRAEKDVEKAHKFALEKFSKELLPVVDSLEKTIESSQSGEGEKSALVEGVEMTLSILMASLKKFSVEPVDPVGEPFDPALHEAMSMVDAPDAEPNSVIAVIQKGYTLNGRLIRPAMVMVAKGSAKIDEKA</sequence>
<evidence type="ECO:0000313" key="15">
    <source>
        <dbReference type="Proteomes" id="UP001164472"/>
    </source>
</evidence>
<proteinExistence type="inferred from homology"/>
<dbReference type="Proteomes" id="UP001164472">
    <property type="component" value="Chromosome"/>
</dbReference>
<dbReference type="EMBL" id="CP101527">
    <property type="protein sequence ID" value="UZW74220.1"/>
    <property type="molecule type" value="Genomic_DNA"/>
</dbReference>
<keyword evidence="5 10" id="KW-0346">Stress response</keyword>
<organism evidence="14 15">
    <name type="scientific">Alkalimarinus sediminis</name>
    <dbReference type="NCBI Taxonomy" id="1632866"/>
    <lineage>
        <taxon>Bacteria</taxon>
        <taxon>Pseudomonadati</taxon>
        <taxon>Pseudomonadota</taxon>
        <taxon>Gammaproteobacteria</taxon>
        <taxon>Alteromonadales</taxon>
        <taxon>Alteromonadaceae</taxon>
        <taxon>Alkalimarinus</taxon>
    </lineage>
</organism>
<dbReference type="PANTHER" id="PTHR21237">
    <property type="entry name" value="GRPE PROTEIN"/>
    <property type="match status" value="1"/>
</dbReference>
<dbReference type="Gene3D" id="3.90.20.20">
    <property type="match status" value="1"/>
</dbReference>
<dbReference type="NCBIfam" id="NF010748">
    <property type="entry name" value="PRK14150.1"/>
    <property type="match status" value="1"/>
</dbReference>
<dbReference type="PANTHER" id="PTHR21237:SF23">
    <property type="entry name" value="GRPE PROTEIN HOMOLOG, MITOCHONDRIAL"/>
    <property type="match status" value="1"/>
</dbReference>
<keyword evidence="4 10" id="KW-0963">Cytoplasm</keyword>
<dbReference type="GO" id="GO:0005829">
    <property type="term" value="C:cytosol"/>
    <property type="evidence" value="ECO:0007669"/>
    <property type="project" value="TreeGrafter"/>
</dbReference>
<evidence type="ECO:0000256" key="11">
    <source>
        <dbReference type="RuleBase" id="RU000639"/>
    </source>
</evidence>
<dbReference type="SUPFAM" id="SSF51064">
    <property type="entry name" value="Head domain of nucleotide exchange factor GrpE"/>
    <property type="match status" value="1"/>
</dbReference>